<organism evidence="2 3">
    <name type="scientific">Lipomyces starkeyi NRRL Y-11557</name>
    <dbReference type="NCBI Taxonomy" id="675824"/>
    <lineage>
        <taxon>Eukaryota</taxon>
        <taxon>Fungi</taxon>
        <taxon>Dikarya</taxon>
        <taxon>Ascomycota</taxon>
        <taxon>Saccharomycotina</taxon>
        <taxon>Lipomycetes</taxon>
        <taxon>Lipomycetales</taxon>
        <taxon>Lipomycetaceae</taxon>
        <taxon>Lipomyces</taxon>
    </lineage>
</organism>
<evidence type="ECO:0000256" key="1">
    <source>
        <dbReference type="SAM" id="Phobius"/>
    </source>
</evidence>
<keyword evidence="3" id="KW-1185">Reference proteome</keyword>
<proteinExistence type="predicted"/>
<gene>
    <name evidence="2" type="ORF">LIPSTDRAFT_101886</name>
</gene>
<sequence>MGNKCPTANCEIKFCANLEMLRNFAQNAIYNVRKETLDALLSNRLFNGLYIYLFTLVNFRFLLFIKPPWLNFKACLLKVELTSPEPFNSRIGVEEHELFWR</sequence>
<name>A0A1E3QG99_LIPST</name>
<dbReference type="EMBL" id="KV454289">
    <property type="protein sequence ID" value="ODQ76628.1"/>
    <property type="molecule type" value="Genomic_DNA"/>
</dbReference>
<evidence type="ECO:0000313" key="3">
    <source>
        <dbReference type="Proteomes" id="UP000094385"/>
    </source>
</evidence>
<keyword evidence="1" id="KW-1133">Transmembrane helix</keyword>
<reference evidence="2 3" key="1">
    <citation type="journal article" date="2016" name="Proc. Natl. Acad. Sci. U.S.A.">
        <title>Comparative genomics of biotechnologically important yeasts.</title>
        <authorList>
            <person name="Riley R."/>
            <person name="Haridas S."/>
            <person name="Wolfe K.H."/>
            <person name="Lopes M.R."/>
            <person name="Hittinger C.T."/>
            <person name="Goeker M."/>
            <person name="Salamov A.A."/>
            <person name="Wisecaver J.H."/>
            <person name="Long T.M."/>
            <person name="Calvey C.H."/>
            <person name="Aerts A.L."/>
            <person name="Barry K.W."/>
            <person name="Choi C."/>
            <person name="Clum A."/>
            <person name="Coughlan A.Y."/>
            <person name="Deshpande S."/>
            <person name="Douglass A.P."/>
            <person name="Hanson S.J."/>
            <person name="Klenk H.-P."/>
            <person name="LaButti K.M."/>
            <person name="Lapidus A."/>
            <person name="Lindquist E.A."/>
            <person name="Lipzen A.M."/>
            <person name="Meier-Kolthoff J.P."/>
            <person name="Ohm R.A."/>
            <person name="Otillar R.P."/>
            <person name="Pangilinan J.L."/>
            <person name="Peng Y."/>
            <person name="Rokas A."/>
            <person name="Rosa C.A."/>
            <person name="Scheuner C."/>
            <person name="Sibirny A.A."/>
            <person name="Slot J.C."/>
            <person name="Stielow J.B."/>
            <person name="Sun H."/>
            <person name="Kurtzman C.P."/>
            <person name="Blackwell M."/>
            <person name="Grigoriev I.V."/>
            <person name="Jeffries T.W."/>
        </authorList>
    </citation>
    <scope>NUCLEOTIDE SEQUENCE [LARGE SCALE GENOMIC DNA]</scope>
    <source>
        <strain evidence="2 3">NRRL Y-11557</strain>
    </source>
</reference>
<dbReference type="AlphaFoldDB" id="A0A1E3QG99"/>
<dbReference type="Proteomes" id="UP000094385">
    <property type="component" value="Unassembled WGS sequence"/>
</dbReference>
<keyword evidence="1" id="KW-0472">Membrane</keyword>
<keyword evidence="1" id="KW-0812">Transmembrane</keyword>
<evidence type="ECO:0000313" key="2">
    <source>
        <dbReference type="EMBL" id="ODQ76628.1"/>
    </source>
</evidence>
<feature type="transmembrane region" description="Helical" evidence="1">
    <location>
        <begin position="45"/>
        <end position="63"/>
    </location>
</feature>
<protein>
    <submittedName>
        <fullName evidence="2">Uncharacterized protein</fullName>
    </submittedName>
</protein>
<accession>A0A1E3QG99</accession>